<dbReference type="Proteomes" id="UP000033514">
    <property type="component" value="Unassembled WGS sequence"/>
</dbReference>
<accession>A0A0F5L4P8</accession>
<sequence>MSAFDIALDYQRERERRALDNPYHLTTSETAIARDLVAGRSMPEIAAKLRLTDASLKTHMDRICEKVGASGLTHMLHLLSTLPQMRIQTNVVDIDDFRIAFGLGGPFRQG</sequence>
<keyword evidence="3" id="KW-1185">Reference proteome</keyword>
<proteinExistence type="predicted"/>
<evidence type="ECO:0000259" key="1">
    <source>
        <dbReference type="SMART" id="SM00421"/>
    </source>
</evidence>
<dbReference type="InterPro" id="IPR016032">
    <property type="entry name" value="Sig_transdc_resp-reg_C-effctor"/>
</dbReference>
<dbReference type="GO" id="GO:0006355">
    <property type="term" value="P:regulation of DNA-templated transcription"/>
    <property type="evidence" value="ECO:0007669"/>
    <property type="project" value="InterPro"/>
</dbReference>
<dbReference type="GO" id="GO:0003677">
    <property type="term" value="F:DNA binding"/>
    <property type="evidence" value="ECO:0007669"/>
    <property type="project" value="InterPro"/>
</dbReference>
<dbReference type="InterPro" id="IPR036388">
    <property type="entry name" value="WH-like_DNA-bd_sf"/>
</dbReference>
<feature type="domain" description="HTH luxR-type" evidence="1">
    <location>
        <begin position="22"/>
        <end position="79"/>
    </location>
</feature>
<dbReference type="SMART" id="SM00421">
    <property type="entry name" value="HTH_LUXR"/>
    <property type="match status" value="1"/>
</dbReference>
<evidence type="ECO:0000313" key="2">
    <source>
        <dbReference type="EMBL" id="KKB76592.1"/>
    </source>
</evidence>
<evidence type="ECO:0000313" key="3">
    <source>
        <dbReference type="Proteomes" id="UP000033514"/>
    </source>
</evidence>
<dbReference type="Pfam" id="PF00196">
    <property type="entry name" value="GerE"/>
    <property type="match status" value="1"/>
</dbReference>
<dbReference type="Gene3D" id="1.10.10.10">
    <property type="entry name" value="Winged helix-like DNA-binding domain superfamily/Winged helix DNA-binding domain"/>
    <property type="match status" value="1"/>
</dbReference>
<dbReference type="EMBL" id="LAJG01000042">
    <property type="protein sequence ID" value="KKB76592.1"/>
    <property type="molecule type" value="Genomic_DNA"/>
</dbReference>
<dbReference type="RefSeq" id="WP_046144381.1">
    <property type="nucleotide sequence ID" value="NZ_LAJG01000042.1"/>
</dbReference>
<dbReference type="AlphaFoldDB" id="A0A0F5L4P8"/>
<protein>
    <recommendedName>
        <fullName evidence="1">HTH luxR-type domain-containing protein</fullName>
    </recommendedName>
</protein>
<gene>
    <name evidence="2" type="ORF">VW35_17630</name>
</gene>
<reference evidence="2 3" key="1">
    <citation type="submission" date="2015-03" db="EMBL/GenBank/DDBJ databases">
        <authorList>
            <person name="Hassan Y.I."/>
            <person name="Lepp D."/>
            <person name="Zhou T."/>
        </authorList>
    </citation>
    <scope>NUCLEOTIDE SEQUENCE [LARGE SCALE GENOMIC DNA]</scope>
    <source>
        <strain evidence="2 3">GH2-10</strain>
    </source>
</reference>
<name>A0A0F5L4P8_9HYPH</name>
<dbReference type="InterPro" id="IPR000792">
    <property type="entry name" value="Tscrpt_reg_LuxR_C"/>
</dbReference>
<comment type="caution">
    <text evidence="2">The sequence shown here is derived from an EMBL/GenBank/DDBJ whole genome shotgun (WGS) entry which is preliminary data.</text>
</comment>
<organism evidence="2 3">
    <name type="scientific">Devosia soli</name>
    <dbReference type="NCBI Taxonomy" id="361041"/>
    <lineage>
        <taxon>Bacteria</taxon>
        <taxon>Pseudomonadati</taxon>
        <taxon>Pseudomonadota</taxon>
        <taxon>Alphaproteobacteria</taxon>
        <taxon>Hyphomicrobiales</taxon>
        <taxon>Devosiaceae</taxon>
        <taxon>Devosia</taxon>
    </lineage>
</organism>
<dbReference type="SUPFAM" id="SSF46894">
    <property type="entry name" value="C-terminal effector domain of the bipartite response regulators"/>
    <property type="match status" value="1"/>
</dbReference>
<dbReference type="PRINTS" id="PR00038">
    <property type="entry name" value="HTHLUXR"/>
</dbReference>
<dbReference type="PATRIC" id="fig|361041.3.peg.2931"/>